<organism evidence="1 2">
    <name type="scientific">Halomonas cibimaris</name>
    <dbReference type="NCBI Taxonomy" id="657012"/>
    <lineage>
        <taxon>Bacteria</taxon>
        <taxon>Pseudomonadati</taxon>
        <taxon>Pseudomonadota</taxon>
        <taxon>Gammaproteobacteria</taxon>
        <taxon>Oceanospirillales</taxon>
        <taxon>Halomonadaceae</taxon>
        <taxon>Halomonas</taxon>
    </lineage>
</organism>
<evidence type="ECO:0000313" key="2">
    <source>
        <dbReference type="Proteomes" id="UP001500133"/>
    </source>
</evidence>
<gene>
    <name evidence="1" type="ORF">GCM10022228_02810</name>
</gene>
<protein>
    <submittedName>
        <fullName evidence="1">Uncharacterized protein</fullName>
    </submittedName>
</protein>
<accession>A0ABP7L8Z7</accession>
<reference evidence="2" key="1">
    <citation type="journal article" date="2019" name="Int. J. Syst. Evol. Microbiol.">
        <title>The Global Catalogue of Microorganisms (GCM) 10K type strain sequencing project: providing services to taxonomists for standard genome sequencing and annotation.</title>
        <authorList>
            <consortium name="The Broad Institute Genomics Platform"/>
            <consortium name="The Broad Institute Genome Sequencing Center for Infectious Disease"/>
            <person name="Wu L."/>
            <person name="Ma J."/>
        </authorList>
    </citation>
    <scope>NUCLEOTIDE SEQUENCE [LARGE SCALE GENOMIC DNA]</scope>
    <source>
        <strain evidence="2">JCM 16914</strain>
    </source>
</reference>
<comment type="caution">
    <text evidence="1">The sequence shown here is derived from an EMBL/GenBank/DDBJ whole genome shotgun (WGS) entry which is preliminary data.</text>
</comment>
<dbReference type="Proteomes" id="UP001500133">
    <property type="component" value="Unassembled WGS sequence"/>
</dbReference>
<dbReference type="EMBL" id="BAAAZT010000013">
    <property type="protein sequence ID" value="GAA3895187.1"/>
    <property type="molecule type" value="Genomic_DNA"/>
</dbReference>
<keyword evidence="2" id="KW-1185">Reference proteome</keyword>
<evidence type="ECO:0000313" key="1">
    <source>
        <dbReference type="EMBL" id="GAA3895187.1"/>
    </source>
</evidence>
<sequence length="65" mass="6865">MGIQFSLSAVVIHTKDHVSLSMGVVGNVAALKAAASKQPSKVLAWHKQKTEGTLALRPMHSVSIT</sequence>
<proteinExistence type="predicted"/>
<name>A0ABP7L8Z7_9GAMM</name>